<keyword evidence="2" id="KW-1185">Reference proteome</keyword>
<dbReference type="Pfam" id="PF14223">
    <property type="entry name" value="Retrotran_gag_2"/>
    <property type="match status" value="1"/>
</dbReference>
<dbReference type="STRING" id="181874.A0A409YX49"/>
<sequence length="218" mass="25347">MFKLQEDGSNWPIYEKRVLAQLQSMGLSRHVRGSILPPVQIVCHGGEWYLPNDTKFKSPLSPEEVNVYEDKLREFLTKEEKGTLILADSLPPLIFSRIMRLPTLYEKWNRLCVMFTATITKHDVSIQIKAKMKATVHESGPVHLHLWRMEELRDQLADCGPTWKLEDADFVTLLAQSLPKKPKMQRHLLQLVFEEESGKRPLSMEHVSRYVVNAYHLE</sequence>
<reference evidence="1 2" key="1">
    <citation type="journal article" date="2018" name="Evol. Lett.">
        <title>Horizontal gene cluster transfer increased hallucinogenic mushroom diversity.</title>
        <authorList>
            <person name="Reynolds H.T."/>
            <person name="Vijayakumar V."/>
            <person name="Gluck-Thaler E."/>
            <person name="Korotkin H.B."/>
            <person name="Matheny P.B."/>
            <person name="Slot J.C."/>
        </authorList>
    </citation>
    <scope>NUCLEOTIDE SEQUENCE [LARGE SCALE GENOMIC DNA]</scope>
    <source>
        <strain evidence="1 2">2629</strain>
    </source>
</reference>
<evidence type="ECO:0000313" key="1">
    <source>
        <dbReference type="EMBL" id="PPR07604.1"/>
    </source>
</evidence>
<evidence type="ECO:0000313" key="2">
    <source>
        <dbReference type="Proteomes" id="UP000284842"/>
    </source>
</evidence>
<accession>A0A409YX49</accession>
<dbReference type="Proteomes" id="UP000284842">
    <property type="component" value="Unassembled WGS sequence"/>
</dbReference>
<dbReference type="AlphaFoldDB" id="A0A409YX49"/>
<gene>
    <name evidence="1" type="ORF">CVT24_006974</name>
</gene>
<name>A0A409YX49_9AGAR</name>
<dbReference type="InParanoid" id="A0A409YX49"/>
<comment type="caution">
    <text evidence="1">The sequence shown here is derived from an EMBL/GenBank/DDBJ whole genome shotgun (WGS) entry which is preliminary data.</text>
</comment>
<organism evidence="1 2">
    <name type="scientific">Panaeolus cyanescens</name>
    <dbReference type="NCBI Taxonomy" id="181874"/>
    <lineage>
        <taxon>Eukaryota</taxon>
        <taxon>Fungi</taxon>
        <taxon>Dikarya</taxon>
        <taxon>Basidiomycota</taxon>
        <taxon>Agaricomycotina</taxon>
        <taxon>Agaricomycetes</taxon>
        <taxon>Agaricomycetidae</taxon>
        <taxon>Agaricales</taxon>
        <taxon>Agaricineae</taxon>
        <taxon>Galeropsidaceae</taxon>
        <taxon>Panaeolus</taxon>
    </lineage>
</organism>
<dbReference type="OrthoDB" id="2692435at2759"/>
<dbReference type="EMBL" id="NHTK01000404">
    <property type="protein sequence ID" value="PPR07604.1"/>
    <property type="molecule type" value="Genomic_DNA"/>
</dbReference>
<proteinExistence type="predicted"/>
<protein>
    <submittedName>
        <fullName evidence="1">Uncharacterized protein</fullName>
    </submittedName>
</protein>